<comment type="similarity">
    <text evidence="7">Belongs to the MraZ family.</text>
</comment>
<evidence type="ECO:0000313" key="17">
    <source>
        <dbReference type="Proteomes" id="UP000285740"/>
    </source>
</evidence>
<feature type="domain" description="SpoVT-AbrB" evidence="8">
    <location>
        <begin position="76"/>
        <end position="119"/>
    </location>
</feature>
<dbReference type="InterPro" id="IPR035644">
    <property type="entry name" value="MraZ_C"/>
</dbReference>
<dbReference type="GO" id="GO:0000976">
    <property type="term" value="F:transcription cis-regulatory region binding"/>
    <property type="evidence" value="ECO:0007669"/>
    <property type="project" value="TreeGrafter"/>
</dbReference>
<sequence>MFTGEYTQKMDTKGRTIVPAKFREELGTSVVVTRGLDGCLFAYSKEAWHALEEKLSSLPFADRKVRDFNRFFLAGASELETDKLGRVLMPAVLRKFGNLDKEVVWVGVGDRLEIWNSDKWNEQMMSYLEGDDVEEKIEDLASYMAELGI</sequence>
<gene>
    <name evidence="7" type="primary">mraZ</name>
    <name evidence="13" type="ORF">DW018_04955</name>
    <name evidence="12" type="ORF">DW652_03640</name>
    <name evidence="11" type="ORF">DW918_11690</name>
    <name evidence="10" type="ORF">DW929_00725</name>
    <name evidence="9" type="ORF">DW944_02715</name>
</gene>
<dbReference type="AlphaFoldDB" id="A0A413S696"/>
<keyword evidence="6 7" id="KW-0804">Transcription</keyword>
<dbReference type="EMBL" id="QSFO01000001">
    <property type="protein sequence ID" value="RHA57390.1"/>
    <property type="molecule type" value="Genomic_DNA"/>
</dbReference>
<dbReference type="Proteomes" id="UP000286186">
    <property type="component" value="Unassembled WGS sequence"/>
</dbReference>
<dbReference type="EMBL" id="QROT01000003">
    <property type="protein sequence ID" value="RHL46532.1"/>
    <property type="molecule type" value="Genomic_DNA"/>
</dbReference>
<accession>A0A413S696</accession>
<evidence type="ECO:0000313" key="9">
    <source>
        <dbReference type="EMBL" id="RHA20071.1"/>
    </source>
</evidence>
<dbReference type="Pfam" id="PF02381">
    <property type="entry name" value="MraZ"/>
    <property type="match status" value="2"/>
</dbReference>
<dbReference type="InterPro" id="IPR020603">
    <property type="entry name" value="MraZ_dom"/>
</dbReference>
<dbReference type="PROSITE" id="PS51740">
    <property type="entry name" value="SPOVT_ABRB"/>
    <property type="match status" value="2"/>
</dbReference>
<organism evidence="10 15">
    <name type="scientific">Eubacterium ventriosum</name>
    <dbReference type="NCBI Taxonomy" id="39496"/>
    <lineage>
        <taxon>Bacteria</taxon>
        <taxon>Bacillati</taxon>
        <taxon>Bacillota</taxon>
        <taxon>Clostridia</taxon>
        <taxon>Eubacteriales</taxon>
        <taxon>Eubacteriaceae</taxon>
        <taxon>Eubacterium</taxon>
    </lineage>
</organism>
<dbReference type="GO" id="GO:0009295">
    <property type="term" value="C:nucleoid"/>
    <property type="evidence" value="ECO:0007669"/>
    <property type="project" value="UniProtKB-SubCell"/>
</dbReference>
<dbReference type="CDD" id="cd16321">
    <property type="entry name" value="MraZ_C"/>
    <property type="match status" value="1"/>
</dbReference>
<proteinExistence type="inferred from homology"/>
<evidence type="ECO:0000256" key="2">
    <source>
        <dbReference type="ARBA" id="ARBA00022490"/>
    </source>
</evidence>
<keyword evidence="4 7" id="KW-0805">Transcription regulation</keyword>
<name>A0A413S696_9FIRM</name>
<dbReference type="GO" id="GO:2000143">
    <property type="term" value="P:negative regulation of DNA-templated transcription initiation"/>
    <property type="evidence" value="ECO:0007669"/>
    <property type="project" value="TreeGrafter"/>
</dbReference>
<evidence type="ECO:0000256" key="1">
    <source>
        <dbReference type="ARBA" id="ARBA00013860"/>
    </source>
</evidence>
<feature type="domain" description="SpoVT-AbrB" evidence="8">
    <location>
        <begin position="5"/>
        <end position="47"/>
    </location>
</feature>
<dbReference type="HAMAP" id="MF_01008">
    <property type="entry name" value="MraZ"/>
    <property type="match status" value="1"/>
</dbReference>
<protein>
    <recommendedName>
        <fullName evidence="1 7">Transcriptional regulator MraZ</fullName>
    </recommendedName>
</protein>
<dbReference type="EMBL" id="QSFD01000002">
    <property type="protein sequence ID" value="RHA20071.1"/>
    <property type="molecule type" value="Genomic_DNA"/>
</dbReference>
<dbReference type="GO" id="GO:0003700">
    <property type="term" value="F:DNA-binding transcription factor activity"/>
    <property type="evidence" value="ECO:0007669"/>
    <property type="project" value="UniProtKB-UniRule"/>
</dbReference>
<evidence type="ECO:0000313" key="10">
    <source>
        <dbReference type="EMBL" id="RHA57390.1"/>
    </source>
</evidence>
<evidence type="ECO:0000256" key="6">
    <source>
        <dbReference type="ARBA" id="ARBA00023163"/>
    </source>
</evidence>
<dbReference type="InterPro" id="IPR007159">
    <property type="entry name" value="SpoVT-AbrB_dom"/>
</dbReference>
<keyword evidence="2 7" id="KW-0963">Cytoplasm</keyword>
<evidence type="ECO:0000256" key="3">
    <source>
        <dbReference type="ARBA" id="ARBA00022737"/>
    </source>
</evidence>
<evidence type="ECO:0000313" key="14">
    <source>
        <dbReference type="Proteomes" id="UP000283314"/>
    </source>
</evidence>
<dbReference type="SUPFAM" id="SSF89447">
    <property type="entry name" value="AbrB/MazE/MraZ-like"/>
    <property type="match status" value="1"/>
</dbReference>
<dbReference type="InterPro" id="IPR037914">
    <property type="entry name" value="SpoVT-AbrB_sf"/>
</dbReference>
<dbReference type="InterPro" id="IPR003444">
    <property type="entry name" value="MraZ"/>
</dbReference>
<keyword evidence="16" id="KW-1185">Reference proteome</keyword>
<dbReference type="PANTHER" id="PTHR34701">
    <property type="entry name" value="TRANSCRIPTIONAL REGULATOR MRAZ"/>
    <property type="match status" value="1"/>
</dbReference>
<dbReference type="GO" id="GO:0005737">
    <property type="term" value="C:cytoplasm"/>
    <property type="evidence" value="ECO:0007669"/>
    <property type="project" value="UniProtKB-UniRule"/>
</dbReference>
<evidence type="ECO:0000256" key="4">
    <source>
        <dbReference type="ARBA" id="ARBA00023015"/>
    </source>
</evidence>
<dbReference type="Proteomes" id="UP000285740">
    <property type="component" value="Unassembled WGS sequence"/>
</dbReference>
<dbReference type="Proteomes" id="UP000284598">
    <property type="component" value="Unassembled WGS sequence"/>
</dbReference>
<evidence type="ECO:0000256" key="7">
    <source>
        <dbReference type="HAMAP-Rule" id="MF_01008"/>
    </source>
</evidence>
<keyword evidence="5 7" id="KW-0238">DNA-binding</keyword>
<dbReference type="Proteomes" id="UP000283314">
    <property type="component" value="Unassembled WGS sequence"/>
</dbReference>
<dbReference type="NCBIfam" id="TIGR00242">
    <property type="entry name" value="division/cell wall cluster transcriptional repressor MraZ"/>
    <property type="match status" value="1"/>
</dbReference>
<dbReference type="InterPro" id="IPR038619">
    <property type="entry name" value="MraZ_sf"/>
</dbReference>
<comment type="subunit">
    <text evidence="7">Forms oligomers.</text>
</comment>
<dbReference type="EMBL" id="QSFV01000066">
    <property type="protein sequence ID" value="RHA75051.1"/>
    <property type="molecule type" value="Genomic_DNA"/>
</dbReference>
<evidence type="ECO:0000313" key="18">
    <source>
        <dbReference type="Proteomes" id="UP000286186"/>
    </source>
</evidence>
<dbReference type="Proteomes" id="UP000284779">
    <property type="component" value="Unassembled WGS sequence"/>
</dbReference>
<dbReference type="CDD" id="cd16320">
    <property type="entry name" value="MraZ_N"/>
    <property type="match status" value="1"/>
</dbReference>
<dbReference type="EMBL" id="QRHR01000003">
    <property type="protein sequence ID" value="RHF89583.1"/>
    <property type="molecule type" value="Genomic_DNA"/>
</dbReference>
<evidence type="ECO:0000313" key="16">
    <source>
        <dbReference type="Proteomes" id="UP000284779"/>
    </source>
</evidence>
<evidence type="ECO:0000313" key="15">
    <source>
        <dbReference type="Proteomes" id="UP000284598"/>
    </source>
</evidence>
<reference evidence="14 15" key="1">
    <citation type="submission" date="2018-08" db="EMBL/GenBank/DDBJ databases">
        <title>A genome reference for cultivated species of the human gut microbiota.</title>
        <authorList>
            <person name="Zou Y."/>
            <person name="Xue W."/>
            <person name="Luo G."/>
        </authorList>
    </citation>
    <scope>NUCLEOTIDE SEQUENCE [LARGE SCALE GENOMIC DNA]</scope>
    <source>
        <strain evidence="13 14">AF37-4</strain>
        <strain evidence="12 18">AM23-22</strain>
        <strain evidence="11 17">AM42-30</strain>
        <strain evidence="10 15">AM43-2</strain>
        <strain evidence="9 16">AM44-11BH</strain>
    </source>
</reference>
<dbReference type="Gene3D" id="3.40.1550.20">
    <property type="entry name" value="Transcriptional regulator MraZ domain"/>
    <property type="match status" value="1"/>
</dbReference>
<evidence type="ECO:0000313" key="12">
    <source>
        <dbReference type="EMBL" id="RHF89583.1"/>
    </source>
</evidence>
<keyword evidence="3" id="KW-0677">Repeat</keyword>
<evidence type="ECO:0000313" key="11">
    <source>
        <dbReference type="EMBL" id="RHA75051.1"/>
    </source>
</evidence>
<dbReference type="InterPro" id="IPR035642">
    <property type="entry name" value="MraZ_N"/>
</dbReference>
<evidence type="ECO:0000259" key="8">
    <source>
        <dbReference type="PROSITE" id="PS51740"/>
    </source>
</evidence>
<dbReference type="RefSeq" id="WP_040446389.1">
    <property type="nucleotide sequence ID" value="NZ_CAUBDO010000006.1"/>
</dbReference>
<evidence type="ECO:0000313" key="13">
    <source>
        <dbReference type="EMBL" id="RHL46532.1"/>
    </source>
</evidence>
<evidence type="ECO:0000256" key="5">
    <source>
        <dbReference type="ARBA" id="ARBA00023125"/>
    </source>
</evidence>
<comment type="caution">
    <text evidence="10">The sequence shown here is derived from an EMBL/GenBank/DDBJ whole genome shotgun (WGS) entry which is preliminary data.</text>
</comment>
<dbReference type="PANTHER" id="PTHR34701:SF1">
    <property type="entry name" value="TRANSCRIPTIONAL REGULATOR MRAZ"/>
    <property type="match status" value="1"/>
</dbReference>
<comment type="subcellular location">
    <subcellularLocation>
        <location evidence="7">Cytoplasm</location>
        <location evidence="7">Nucleoid</location>
    </subcellularLocation>
</comment>